<name>A0A6C0D448_9ZZZZ</name>
<dbReference type="Pfam" id="PF23827">
    <property type="entry name" value="DUF7197"/>
    <property type="match status" value="1"/>
</dbReference>
<evidence type="ECO:0000313" key="2">
    <source>
        <dbReference type="EMBL" id="QHT10874.1"/>
    </source>
</evidence>
<organism evidence="2">
    <name type="scientific">viral metagenome</name>
    <dbReference type="NCBI Taxonomy" id="1070528"/>
    <lineage>
        <taxon>unclassified sequences</taxon>
        <taxon>metagenomes</taxon>
        <taxon>organismal metagenomes</taxon>
    </lineage>
</organism>
<accession>A0A6C0D448</accession>
<feature type="compositionally biased region" description="Low complexity" evidence="1">
    <location>
        <begin position="145"/>
        <end position="159"/>
    </location>
</feature>
<sequence>MASYCSNQLNTQNDLLMKNLMEFYKCRENLDKMMAIINGESKISLRIVDWFVTNYAKKNYTVYNISGSRFKVYNDYKLKLKAYAKKRFDPFCRWDRITVPYDEEKFMETTIGQLNFFKWAIENNIIDFIETNYAVIEKDMNERNSTSKNRSLSTSISSNESEESSDNTKTRKRREELSVSACKCIKKETVSIIVKFH</sequence>
<dbReference type="InterPro" id="IPR055621">
    <property type="entry name" value="DUF7197"/>
</dbReference>
<proteinExistence type="predicted"/>
<protein>
    <submittedName>
        <fullName evidence="2">Uncharacterized protein</fullName>
    </submittedName>
</protein>
<dbReference type="EMBL" id="MN739530">
    <property type="protein sequence ID" value="QHT10874.1"/>
    <property type="molecule type" value="Genomic_DNA"/>
</dbReference>
<feature type="region of interest" description="Disordered" evidence="1">
    <location>
        <begin position="145"/>
        <end position="172"/>
    </location>
</feature>
<evidence type="ECO:0000256" key="1">
    <source>
        <dbReference type="SAM" id="MobiDB-lite"/>
    </source>
</evidence>
<dbReference type="AlphaFoldDB" id="A0A6C0D448"/>
<reference evidence="2" key="1">
    <citation type="journal article" date="2020" name="Nature">
        <title>Giant virus diversity and host interactions through global metagenomics.</title>
        <authorList>
            <person name="Schulz F."/>
            <person name="Roux S."/>
            <person name="Paez-Espino D."/>
            <person name="Jungbluth S."/>
            <person name="Walsh D.A."/>
            <person name="Denef V.J."/>
            <person name="McMahon K.D."/>
            <person name="Konstantinidis K.T."/>
            <person name="Eloe-Fadrosh E.A."/>
            <person name="Kyrpides N.C."/>
            <person name="Woyke T."/>
        </authorList>
    </citation>
    <scope>NUCLEOTIDE SEQUENCE</scope>
    <source>
        <strain evidence="2">GVMAG-M-3300023174-111</strain>
    </source>
</reference>